<keyword evidence="1" id="KW-1133">Transmembrane helix</keyword>
<organism evidence="2 3">
    <name type="scientific">Cohnella abietis</name>
    <dbReference type="NCBI Taxonomy" id="2507935"/>
    <lineage>
        <taxon>Bacteria</taxon>
        <taxon>Bacillati</taxon>
        <taxon>Bacillota</taxon>
        <taxon>Bacilli</taxon>
        <taxon>Bacillales</taxon>
        <taxon>Paenibacillaceae</taxon>
        <taxon>Cohnella</taxon>
    </lineage>
</organism>
<evidence type="ECO:0000256" key="1">
    <source>
        <dbReference type="SAM" id="Phobius"/>
    </source>
</evidence>
<keyword evidence="1" id="KW-0472">Membrane</keyword>
<name>A0A3T1D0S3_9BACL</name>
<dbReference type="Proteomes" id="UP000289856">
    <property type="component" value="Chromosome"/>
</dbReference>
<reference evidence="2 3" key="1">
    <citation type="submission" date="2019-01" db="EMBL/GenBank/DDBJ databases">
        <title>Complete genome sequence of Cohnella hallensis HS21 isolated from Korean fir (Abies koreana) rhizospheric soil.</title>
        <authorList>
            <person name="Jiang L."/>
            <person name="Kang S.W."/>
            <person name="Kim S."/>
            <person name="Jung J."/>
            <person name="Kim C.Y."/>
            <person name="Kim D.H."/>
            <person name="Kim S.W."/>
            <person name="Lee J."/>
        </authorList>
    </citation>
    <scope>NUCLEOTIDE SEQUENCE [LARGE SCALE GENOMIC DNA]</scope>
    <source>
        <strain evidence="2 3">HS21</strain>
    </source>
</reference>
<feature type="transmembrane region" description="Helical" evidence="1">
    <location>
        <begin position="12"/>
        <end position="31"/>
    </location>
</feature>
<dbReference type="SUPFAM" id="SSF51445">
    <property type="entry name" value="(Trans)glycosidases"/>
    <property type="match status" value="1"/>
</dbReference>
<dbReference type="InterPro" id="IPR043751">
    <property type="entry name" value="DUF5696"/>
</dbReference>
<keyword evidence="1" id="KW-0812">Transmembrane</keyword>
<dbReference type="Pfam" id="PF18952">
    <property type="entry name" value="DUF5696"/>
    <property type="match status" value="1"/>
</dbReference>
<accession>A0A3T1D0S3</accession>
<dbReference type="AlphaFoldDB" id="A0A3T1D0S3"/>
<protein>
    <submittedName>
        <fullName evidence="2">Uncharacterized protein</fullName>
    </submittedName>
</protein>
<proteinExistence type="predicted"/>
<dbReference type="EMBL" id="AP019400">
    <property type="protein sequence ID" value="BBI31605.1"/>
    <property type="molecule type" value="Genomic_DNA"/>
</dbReference>
<evidence type="ECO:0000313" key="3">
    <source>
        <dbReference type="Proteomes" id="UP000289856"/>
    </source>
</evidence>
<sequence>MARRLWPTSRKYRLLLILAIVIAIVVIAILYTRRDRLPSFKEMGIEYRTKISAPVLDNGEWHAGKVDAEGFAQVADNGQFTLLIEPKSSQIAVVDKKTGYLWRSNPSKEQLSGETVKGALLENLQSPFIMEHVVEGQIRRTMLNTLTKDMTVAYTLIDKVGIQATYTFKKQQLSFAIQYKITSSGLEVGIPSEGIRETGDNWIYSINLLPYFGAVPSKSESGYLFVPDGPGGLIYYDRVRPKVSSSYEFPIYGDDPAQTNYDEDMSVIREQIAYPVFGLKRGNQAFAAIVKEGPYTAKIKAAIPGTNSNYHSISVNFNYREEYGRKVSGLTQESVKSIRKARSQEDHLVEYRLLSGDQSDYVGMAHSYREYLASSDQLGQQLKATDHMPLMLSIVGGGNKPQFGRNSYETATTFKQAEEMVDGLLEAGVAHINVTFQGWQNSGHTYTDERFPIVSSIGGVAGAKDFVQSMHDKGIKVMLDDYMAWKSASQSSFYKKTDGIRGIDSTSVSGQGGSFIVNTMKAVREQKGVIDTLKKIGIDGIHYVDGPGNVTFSDYNPKASLTRSDTVYYYQQLLDYVQQQLGSVGITRGEQYSLKHVDYIEGFPYSSSQDLMIDETVPFYPIAVHGTVAYTTVPGNMRDIYEDEFLKAIEYGAVPFFKLTYSESRVLKRTDFQSIYSSQYAIWKDRIVEEYKKFDQLATVYHQNITKHEKLGEKIYATTYEDGTKVTVNYNTKQFSVEGGAKR</sequence>
<dbReference type="RefSeq" id="WP_130605528.1">
    <property type="nucleotide sequence ID" value="NZ_AP019400.1"/>
</dbReference>
<dbReference type="InterPro" id="IPR017853">
    <property type="entry name" value="GH"/>
</dbReference>
<dbReference type="KEGG" id="cohn:KCTCHS21_10040"/>
<evidence type="ECO:0000313" key="2">
    <source>
        <dbReference type="EMBL" id="BBI31605.1"/>
    </source>
</evidence>
<keyword evidence="3" id="KW-1185">Reference proteome</keyword>
<dbReference type="OrthoDB" id="9793135at2"/>
<gene>
    <name evidence="2" type="ORF">KCTCHS21_10040</name>
</gene>